<protein>
    <recommendedName>
        <fullName evidence="1">HAT C-terminal dimerisation domain-containing protein</fullName>
    </recommendedName>
</protein>
<reference evidence="2" key="2">
    <citation type="submission" date="2020-07" db="EMBL/GenBank/DDBJ databases">
        <authorList>
            <person name="Vera ALvarez R."/>
            <person name="Arias-Moreno D.M."/>
            <person name="Jimenez-Jacinto V."/>
            <person name="Jimenez-Bremont J.F."/>
            <person name="Swaminathan K."/>
            <person name="Moose S.P."/>
            <person name="Guerrero-Gonzalez M.L."/>
            <person name="Marino-Ramirez L."/>
            <person name="Landsman D."/>
            <person name="Rodriguez-Kessler M."/>
            <person name="Delgado-Sanchez P."/>
        </authorList>
    </citation>
    <scope>NUCLEOTIDE SEQUENCE</scope>
    <source>
        <tissue evidence="2">Cladode</tissue>
    </source>
</reference>
<feature type="domain" description="HAT C-terminal dimerisation" evidence="1">
    <location>
        <begin position="1"/>
        <end position="66"/>
    </location>
</feature>
<proteinExistence type="predicted"/>
<dbReference type="SUPFAM" id="SSF53098">
    <property type="entry name" value="Ribonuclease H-like"/>
    <property type="match status" value="1"/>
</dbReference>
<dbReference type="PANTHER" id="PTHR23272:SF167">
    <property type="entry name" value="ZINC FINGER BED DOMAIN-CONTAINING PROTEIN RICESLEEPER 2-LIKE"/>
    <property type="match status" value="1"/>
</dbReference>
<dbReference type="PANTHER" id="PTHR23272">
    <property type="entry name" value="BED FINGER-RELATED"/>
    <property type="match status" value="1"/>
</dbReference>
<dbReference type="EMBL" id="GISG01126859">
    <property type="protein sequence ID" value="MBA4642058.1"/>
    <property type="molecule type" value="Transcribed_RNA"/>
</dbReference>
<dbReference type="Pfam" id="PF05699">
    <property type="entry name" value="Dimer_Tnp_hAT"/>
    <property type="match status" value="1"/>
</dbReference>
<evidence type="ECO:0000313" key="2">
    <source>
        <dbReference type="EMBL" id="MBA4642058.1"/>
    </source>
</evidence>
<accession>A0A7C8ZFM1</accession>
<reference evidence="2" key="1">
    <citation type="journal article" date="2013" name="J. Plant Res.">
        <title>Effect of fungi and light on seed germination of three Opuntia species from semiarid lands of central Mexico.</title>
        <authorList>
            <person name="Delgado-Sanchez P."/>
            <person name="Jimenez-Bremont J.F."/>
            <person name="Guerrero-Gonzalez Mde L."/>
            <person name="Flores J."/>
        </authorList>
    </citation>
    <scope>NUCLEOTIDE SEQUENCE</scope>
    <source>
        <tissue evidence="2">Cladode</tissue>
    </source>
</reference>
<dbReference type="InterPro" id="IPR008906">
    <property type="entry name" value="HATC_C_dom"/>
</dbReference>
<evidence type="ECO:0000259" key="1">
    <source>
        <dbReference type="Pfam" id="PF05699"/>
    </source>
</evidence>
<sequence length="123" mass="13446">MDVLNYWSTNQCRFPILSQMARDVLTIPLSTVTSESAFSVGGRLLDAFHSSLKPKTVEAVICLRDWAFGQEALMLVQCELDELCGDVIKLNCDDEEGEVASNEERTSNGAAGSGTKQKFALLV</sequence>
<name>A0A7C8ZFM1_OPUST</name>
<organism evidence="2">
    <name type="scientific">Opuntia streptacantha</name>
    <name type="common">Prickly pear cactus</name>
    <name type="synonym">Opuntia cardona</name>
    <dbReference type="NCBI Taxonomy" id="393608"/>
    <lineage>
        <taxon>Eukaryota</taxon>
        <taxon>Viridiplantae</taxon>
        <taxon>Streptophyta</taxon>
        <taxon>Embryophyta</taxon>
        <taxon>Tracheophyta</taxon>
        <taxon>Spermatophyta</taxon>
        <taxon>Magnoliopsida</taxon>
        <taxon>eudicotyledons</taxon>
        <taxon>Gunneridae</taxon>
        <taxon>Pentapetalae</taxon>
        <taxon>Caryophyllales</taxon>
        <taxon>Cactineae</taxon>
        <taxon>Cactaceae</taxon>
        <taxon>Opuntioideae</taxon>
        <taxon>Opuntia</taxon>
    </lineage>
</organism>
<dbReference type="AlphaFoldDB" id="A0A7C8ZFM1"/>
<dbReference type="InterPro" id="IPR012337">
    <property type="entry name" value="RNaseH-like_sf"/>
</dbReference>
<dbReference type="GO" id="GO:0046983">
    <property type="term" value="F:protein dimerization activity"/>
    <property type="evidence" value="ECO:0007669"/>
    <property type="project" value="InterPro"/>
</dbReference>